<organism evidence="1 2">
    <name type="scientific">Roseomonas populi</name>
    <dbReference type="NCBI Taxonomy" id="3121582"/>
    <lineage>
        <taxon>Bacteria</taxon>
        <taxon>Pseudomonadati</taxon>
        <taxon>Pseudomonadota</taxon>
        <taxon>Alphaproteobacteria</taxon>
        <taxon>Acetobacterales</taxon>
        <taxon>Roseomonadaceae</taxon>
        <taxon>Roseomonas</taxon>
    </lineage>
</organism>
<name>A0ABT1X1A6_9PROT</name>
<dbReference type="RefSeq" id="WP_257714420.1">
    <property type="nucleotide sequence ID" value="NZ_JANJOU010000001.1"/>
</dbReference>
<keyword evidence="2" id="KW-1185">Reference proteome</keyword>
<evidence type="ECO:0000313" key="1">
    <source>
        <dbReference type="EMBL" id="MCR0980749.1"/>
    </source>
</evidence>
<proteinExistence type="predicted"/>
<dbReference type="Proteomes" id="UP001524642">
    <property type="component" value="Unassembled WGS sequence"/>
</dbReference>
<reference evidence="1 2" key="1">
    <citation type="submission" date="2022-06" db="EMBL/GenBank/DDBJ databases">
        <title>Roseomonas CN29.</title>
        <authorList>
            <person name="Cheng Y."/>
            <person name="He X."/>
        </authorList>
    </citation>
    <scope>NUCLEOTIDE SEQUENCE [LARGE SCALE GENOMIC DNA]</scope>
    <source>
        <strain evidence="1 2">CN29</strain>
    </source>
</reference>
<gene>
    <name evidence="1" type="ORF">NRP21_01650</name>
</gene>
<accession>A0ABT1X1A6</accession>
<dbReference type="Pfam" id="PF06698">
    <property type="entry name" value="DUF1192"/>
    <property type="match status" value="1"/>
</dbReference>
<dbReference type="InterPro" id="IPR009579">
    <property type="entry name" value="DUF1192"/>
</dbReference>
<dbReference type="EMBL" id="JANJOU010000001">
    <property type="protein sequence ID" value="MCR0980749.1"/>
    <property type="molecule type" value="Genomic_DNA"/>
</dbReference>
<evidence type="ECO:0000313" key="2">
    <source>
        <dbReference type="Proteomes" id="UP001524642"/>
    </source>
</evidence>
<comment type="caution">
    <text evidence="1">The sequence shown here is derived from an EMBL/GenBank/DDBJ whole genome shotgun (WGS) entry which is preliminary data.</text>
</comment>
<protein>
    <submittedName>
        <fullName evidence="1">DUF1192 family protein</fullName>
    </submittedName>
</protein>
<sequence length="64" mass="7068">MFEEEERRKPAAGGFTPAALAEWSEETLRAYIEALRTEIGRAEAAIAARAAQRAAADAFFRKPE</sequence>